<organism evidence="3 4">
    <name type="scientific">Pradoshia eiseniae</name>
    <dbReference type="NCBI Taxonomy" id="2064768"/>
    <lineage>
        <taxon>Bacteria</taxon>
        <taxon>Bacillati</taxon>
        <taxon>Bacillota</taxon>
        <taxon>Bacilli</taxon>
        <taxon>Bacillales</taxon>
        <taxon>Bacillaceae</taxon>
        <taxon>Pradoshia</taxon>
    </lineage>
</organism>
<comment type="subunit">
    <text evidence="2">Homodimer.</text>
</comment>
<dbReference type="AlphaFoldDB" id="A0A2S7N4D3"/>
<dbReference type="Pfam" id="PF05389">
    <property type="entry name" value="MecA"/>
    <property type="match status" value="1"/>
</dbReference>
<evidence type="ECO:0008006" key="5">
    <source>
        <dbReference type="Google" id="ProtNLM"/>
    </source>
</evidence>
<comment type="caution">
    <text evidence="3">The sequence shown here is derived from an EMBL/GenBank/DDBJ whole genome shotgun (WGS) entry which is preliminary data.</text>
</comment>
<accession>A0A2S7N4D3</accession>
<comment type="similarity">
    <text evidence="1">Belongs to the MecA family.</text>
</comment>
<dbReference type="PANTHER" id="PTHR39161:SF2">
    <property type="entry name" value="ADAPTER PROTEIN MECA 2"/>
    <property type="match status" value="1"/>
</dbReference>
<protein>
    <recommendedName>
        <fullName evidence="5">Adaptor protein</fullName>
    </recommendedName>
</protein>
<evidence type="ECO:0000256" key="2">
    <source>
        <dbReference type="ARBA" id="ARBA00011738"/>
    </source>
</evidence>
<sequence>MKLKRINSKKVKVFISQEELEEKEMNPIKMKIQVPDSHLFFYRIVIEALEEMEYTIDSNILMDIYSYPGYGIYMMIKTDEDRYASQNEEMDNTLSIQFVEQDHFIFEFTDFEDVVDACKILYGKWSAAGYLYHLSSAYYMKIEGVMEEEAASVAAIMLEYGELSSLTEDFLLEKGLRVYHDNIIPVMIEYFND</sequence>
<proteinExistence type="inferred from homology"/>
<dbReference type="RefSeq" id="WP_104847982.1">
    <property type="nucleotide sequence ID" value="NZ_PKOZ01000001.1"/>
</dbReference>
<evidence type="ECO:0000313" key="4">
    <source>
        <dbReference type="Proteomes" id="UP000239663"/>
    </source>
</evidence>
<dbReference type="InterPro" id="IPR008681">
    <property type="entry name" value="Neg-reg_MecA"/>
</dbReference>
<dbReference type="InterPro" id="IPR038471">
    <property type="entry name" value="MecA_C_sf"/>
</dbReference>
<reference evidence="3 4" key="1">
    <citation type="submission" date="2017-12" db="EMBL/GenBank/DDBJ databases">
        <title>Taxonomic description and draft genome of Pradoshia cofamensis Gen. nov., sp. nov., a thermotolerant bacillale isolated from anterior gut of earthworm Eisenia fetida.</title>
        <authorList>
            <person name="Saha T."/>
            <person name="Chakraborty R."/>
        </authorList>
    </citation>
    <scope>NUCLEOTIDE SEQUENCE [LARGE SCALE GENOMIC DNA]</scope>
    <source>
        <strain evidence="3 4">EAG3</strain>
    </source>
</reference>
<dbReference type="Gene3D" id="3.30.70.1950">
    <property type="match status" value="1"/>
</dbReference>
<gene>
    <name evidence="3" type="ORF">CYL18_03120</name>
</gene>
<dbReference type="EMBL" id="PKOZ01000001">
    <property type="protein sequence ID" value="PQD96888.1"/>
    <property type="molecule type" value="Genomic_DNA"/>
</dbReference>
<dbReference type="PANTHER" id="PTHR39161">
    <property type="entry name" value="ADAPTER PROTEIN MECA"/>
    <property type="match status" value="1"/>
</dbReference>
<evidence type="ECO:0000256" key="1">
    <source>
        <dbReference type="ARBA" id="ARBA00005397"/>
    </source>
</evidence>
<keyword evidence="4" id="KW-1185">Reference proteome</keyword>
<dbReference type="OrthoDB" id="2085234at2"/>
<evidence type="ECO:0000313" key="3">
    <source>
        <dbReference type="EMBL" id="PQD96888.1"/>
    </source>
</evidence>
<dbReference type="Proteomes" id="UP000239663">
    <property type="component" value="Unassembled WGS sequence"/>
</dbReference>
<name>A0A2S7N4D3_9BACI</name>